<dbReference type="GO" id="GO:0042732">
    <property type="term" value="P:D-xylose metabolic process"/>
    <property type="evidence" value="ECO:0007669"/>
    <property type="project" value="UniProtKB-KW"/>
</dbReference>
<dbReference type="PANTHER" id="PTHR48408">
    <property type="match status" value="1"/>
</dbReference>
<evidence type="ECO:0000256" key="6">
    <source>
        <dbReference type="ARBA" id="ARBA00023277"/>
    </source>
</evidence>
<comment type="caution">
    <text evidence="8">The sequence shown here is derived from an EMBL/GenBank/DDBJ whole genome shotgun (WGS) entry which is preliminary data.</text>
</comment>
<evidence type="ECO:0000313" key="8">
    <source>
        <dbReference type="EMBL" id="CAL4068995.1"/>
    </source>
</evidence>
<feature type="non-terminal residue" evidence="8">
    <location>
        <position position="91"/>
    </location>
</feature>
<gene>
    <name evidence="8" type="ORF">MNOR_LOCUS7534</name>
</gene>
<protein>
    <recommendedName>
        <fullName evidence="2">xylose isomerase</fullName>
        <ecNumber evidence="2">5.3.1.5</ecNumber>
    </recommendedName>
</protein>
<dbReference type="EMBL" id="CAXKWB010003337">
    <property type="protein sequence ID" value="CAL4068995.1"/>
    <property type="molecule type" value="Genomic_DNA"/>
</dbReference>
<dbReference type="EC" id="5.3.1.5" evidence="2"/>
<evidence type="ECO:0000256" key="1">
    <source>
        <dbReference type="ARBA" id="ARBA00005765"/>
    </source>
</evidence>
<comment type="catalytic activity">
    <reaction evidence="7">
        <text>alpha-D-xylose = alpha-D-xylulofuranose</text>
        <dbReference type="Rhea" id="RHEA:22816"/>
        <dbReference type="ChEBI" id="CHEBI:28518"/>
        <dbReference type="ChEBI" id="CHEBI:188998"/>
        <dbReference type="EC" id="5.3.1.5"/>
    </reaction>
</comment>
<evidence type="ECO:0000256" key="3">
    <source>
        <dbReference type="ARBA" id="ARBA00022629"/>
    </source>
</evidence>
<dbReference type="Gene3D" id="3.20.20.150">
    <property type="entry name" value="Divalent-metal-dependent TIM barrel enzymes"/>
    <property type="match status" value="1"/>
</dbReference>
<keyword evidence="3" id="KW-0859">Xylose metabolism</keyword>
<evidence type="ECO:0000256" key="5">
    <source>
        <dbReference type="ARBA" id="ARBA00023235"/>
    </source>
</evidence>
<dbReference type="GO" id="GO:0009045">
    <property type="term" value="F:xylose isomerase activity"/>
    <property type="evidence" value="ECO:0007669"/>
    <property type="project" value="UniProtKB-EC"/>
</dbReference>
<dbReference type="SUPFAM" id="SSF51658">
    <property type="entry name" value="Xylose isomerase-like"/>
    <property type="match status" value="1"/>
</dbReference>
<reference evidence="8 9" key="1">
    <citation type="submission" date="2024-05" db="EMBL/GenBank/DDBJ databases">
        <authorList>
            <person name="Wallberg A."/>
        </authorList>
    </citation>
    <scope>NUCLEOTIDE SEQUENCE [LARGE SCALE GENOMIC DNA]</scope>
</reference>
<proteinExistence type="inferred from homology"/>
<name>A0AAV2Q6B4_MEGNR</name>
<evidence type="ECO:0000256" key="7">
    <source>
        <dbReference type="ARBA" id="ARBA00033659"/>
    </source>
</evidence>
<organism evidence="8 9">
    <name type="scientific">Meganyctiphanes norvegica</name>
    <name type="common">Northern krill</name>
    <name type="synonym">Thysanopoda norvegica</name>
    <dbReference type="NCBI Taxonomy" id="48144"/>
    <lineage>
        <taxon>Eukaryota</taxon>
        <taxon>Metazoa</taxon>
        <taxon>Ecdysozoa</taxon>
        <taxon>Arthropoda</taxon>
        <taxon>Crustacea</taxon>
        <taxon>Multicrustacea</taxon>
        <taxon>Malacostraca</taxon>
        <taxon>Eumalacostraca</taxon>
        <taxon>Eucarida</taxon>
        <taxon>Euphausiacea</taxon>
        <taxon>Euphausiidae</taxon>
        <taxon>Meganyctiphanes</taxon>
    </lineage>
</organism>
<dbReference type="AlphaFoldDB" id="A0AAV2Q6B4"/>
<accession>A0AAV2Q6B4</accession>
<evidence type="ECO:0000256" key="4">
    <source>
        <dbReference type="ARBA" id="ARBA00022723"/>
    </source>
</evidence>
<dbReference type="InterPro" id="IPR001998">
    <property type="entry name" value="Xylose_isomerase"/>
</dbReference>
<evidence type="ECO:0000256" key="2">
    <source>
        <dbReference type="ARBA" id="ARBA00011958"/>
    </source>
</evidence>
<dbReference type="PANTHER" id="PTHR48408:SF1">
    <property type="entry name" value="XYLOSE ISOMERASE"/>
    <property type="match status" value="1"/>
</dbReference>
<dbReference type="GO" id="GO:0046872">
    <property type="term" value="F:metal ion binding"/>
    <property type="evidence" value="ECO:0007669"/>
    <property type="project" value="UniProtKB-KW"/>
</dbReference>
<dbReference type="InterPro" id="IPR036237">
    <property type="entry name" value="Xyl_isomerase-like_sf"/>
</dbReference>
<keyword evidence="4" id="KW-0479">Metal-binding</keyword>
<sequence length="91" mass="11268">MNRDRYFQNVGRIEYRPDANPDETMVFRHYNPGENIYGKPMEEWMRFAVSYFNSFRYMGGDDYYGERTHQHNREWEDKTDYRPCYVRTDGQ</sequence>
<keyword evidence="6" id="KW-0119">Carbohydrate metabolism</keyword>
<keyword evidence="5" id="KW-0413">Isomerase</keyword>
<comment type="similarity">
    <text evidence="1">Belongs to the xylose isomerase family.</text>
</comment>
<evidence type="ECO:0000313" key="9">
    <source>
        <dbReference type="Proteomes" id="UP001497623"/>
    </source>
</evidence>
<keyword evidence="9" id="KW-1185">Reference proteome</keyword>
<dbReference type="Proteomes" id="UP001497623">
    <property type="component" value="Unassembled WGS sequence"/>
</dbReference>